<organism evidence="1">
    <name type="scientific">Anguilla anguilla</name>
    <name type="common">European freshwater eel</name>
    <name type="synonym">Muraena anguilla</name>
    <dbReference type="NCBI Taxonomy" id="7936"/>
    <lineage>
        <taxon>Eukaryota</taxon>
        <taxon>Metazoa</taxon>
        <taxon>Chordata</taxon>
        <taxon>Craniata</taxon>
        <taxon>Vertebrata</taxon>
        <taxon>Euteleostomi</taxon>
        <taxon>Actinopterygii</taxon>
        <taxon>Neopterygii</taxon>
        <taxon>Teleostei</taxon>
        <taxon>Anguilliformes</taxon>
        <taxon>Anguillidae</taxon>
        <taxon>Anguilla</taxon>
    </lineage>
</organism>
<accession>A0A0E9US65</accession>
<proteinExistence type="predicted"/>
<sequence length="30" mass="3373">MCCICKFSVVFPRSVHLYLSKNLPELCGGQ</sequence>
<evidence type="ECO:0000313" key="1">
    <source>
        <dbReference type="EMBL" id="JAH67773.1"/>
    </source>
</evidence>
<protein>
    <submittedName>
        <fullName evidence="1">Uncharacterized protein</fullName>
    </submittedName>
</protein>
<reference evidence="1" key="1">
    <citation type="submission" date="2014-11" db="EMBL/GenBank/DDBJ databases">
        <authorList>
            <person name="Amaro Gonzalez C."/>
        </authorList>
    </citation>
    <scope>NUCLEOTIDE SEQUENCE</scope>
</reference>
<reference evidence="1" key="2">
    <citation type="journal article" date="2015" name="Fish Shellfish Immunol.">
        <title>Early steps in the European eel (Anguilla anguilla)-Vibrio vulnificus interaction in the gills: Role of the RtxA13 toxin.</title>
        <authorList>
            <person name="Callol A."/>
            <person name="Pajuelo D."/>
            <person name="Ebbesson L."/>
            <person name="Teles M."/>
            <person name="MacKenzie S."/>
            <person name="Amaro C."/>
        </authorList>
    </citation>
    <scope>NUCLEOTIDE SEQUENCE</scope>
</reference>
<dbReference type="AlphaFoldDB" id="A0A0E9US65"/>
<dbReference type="EMBL" id="GBXM01040804">
    <property type="protein sequence ID" value="JAH67773.1"/>
    <property type="molecule type" value="Transcribed_RNA"/>
</dbReference>
<name>A0A0E9US65_ANGAN</name>